<evidence type="ECO:0000256" key="2">
    <source>
        <dbReference type="ARBA" id="ARBA00022840"/>
    </source>
</evidence>
<dbReference type="InterPro" id="IPR027417">
    <property type="entry name" value="P-loop_NTPase"/>
</dbReference>
<protein>
    <recommendedName>
        <fullName evidence="3">Zeta toxin domain-containing protein</fullName>
    </recommendedName>
</protein>
<dbReference type="Proteomes" id="UP000325723">
    <property type="component" value="Unassembled WGS sequence"/>
</dbReference>
<evidence type="ECO:0000313" key="5">
    <source>
        <dbReference type="Proteomes" id="UP000325723"/>
    </source>
</evidence>
<feature type="domain" description="Zeta toxin" evidence="3">
    <location>
        <begin position="28"/>
        <end position="199"/>
    </location>
</feature>
<evidence type="ECO:0000313" key="4">
    <source>
        <dbReference type="EMBL" id="VVO71960.1"/>
    </source>
</evidence>
<dbReference type="AlphaFoldDB" id="A0A8H2RGM7"/>
<comment type="caution">
    <text evidence="4">The sequence shown here is derived from an EMBL/GenBank/DDBJ whole genome shotgun (WGS) entry which is preliminary data.</text>
</comment>
<gene>
    <name evidence="4" type="ORF">PS900_01355</name>
</gene>
<name>A0A8H2RGM7_PSEFL</name>
<dbReference type="GO" id="GO:0016301">
    <property type="term" value="F:kinase activity"/>
    <property type="evidence" value="ECO:0007669"/>
    <property type="project" value="InterPro"/>
</dbReference>
<dbReference type="RefSeq" id="WP_150757398.1">
    <property type="nucleotide sequence ID" value="NZ_CABVIE010000003.1"/>
</dbReference>
<dbReference type="EMBL" id="CABVIE010000003">
    <property type="protein sequence ID" value="VVO71960.1"/>
    <property type="molecule type" value="Genomic_DNA"/>
</dbReference>
<evidence type="ECO:0000256" key="1">
    <source>
        <dbReference type="ARBA" id="ARBA00022741"/>
    </source>
</evidence>
<organism evidence="4 5">
    <name type="scientific">Pseudomonas fluorescens</name>
    <dbReference type="NCBI Taxonomy" id="294"/>
    <lineage>
        <taxon>Bacteria</taxon>
        <taxon>Pseudomonadati</taxon>
        <taxon>Pseudomonadota</taxon>
        <taxon>Gammaproteobacteria</taxon>
        <taxon>Pseudomonadales</taxon>
        <taxon>Pseudomonadaceae</taxon>
        <taxon>Pseudomonas</taxon>
    </lineage>
</organism>
<dbReference type="Pfam" id="PF06414">
    <property type="entry name" value="Zeta_toxin"/>
    <property type="match status" value="1"/>
</dbReference>
<evidence type="ECO:0000259" key="3">
    <source>
        <dbReference type="Pfam" id="PF06414"/>
    </source>
</evidence>
<keyword evidence="1" id="KW-0547">Nucleotide-binding</keyword>
<accession>A0A8H2RGM7</accession>
<sequence>MTPEEMAIEKAAFEFARENRAALARQIADTAAYFSEETPFTVFMAGSPGAGKTEVSKAMAEDLDERNMSLHAKRVLRIDPDDFRNLIPGYAGGNSYLFQRAVTKILERVLDRAFEKRLSFILDGTMANLDVARRNIERVLGNSRNAQIMYVYQRPELAWQFVQARELTEGRNIPLQEFARQFIAARRNVIELKRLYGDQIHIDLLIKNFDGGSQWVELDASGDSIDALVPQTYDQVQLVELLTEA</sequence>
<keyword evidence="2" id="KW-0067">ATP-binding</keyword>
<dbReference type="SUPFAM" id="SSF52540">
    <property type="entry name" value="P-loop containing nucleoside triphosphate hydrolases"/>
    <property type="match status" value="1"/>
</dbReference>
<dbReference type="Gene3D" id="3.40.50.300">
    <property type="entry name" value="P-loop containing nucleotide triphosphate hydrolases"/>
    <property type="match status" value="1"/>
</dbReference>
<reference evidence="4 5" key="1">
    <citation type="submission" date="2019-09" db="EMBL/GenBank/DDBJ databases">
        <authorList>
            <person name="Chandra G."/>
            <person name="Truman W A."/>
        </authorList>
    </citation>
    <scope>NUCLEOTIDE SEQUENCE [LARGE SCALE GENOMIC DNA]</scope>
    <source>
        <strain evidence="4">PS900</strain>
    </source>
</reference>
<proteinExistence type="predicted"/>
<dbReference type="InterPro" id="IPR010488">
    <property type="entry name" value="Zeta_toxin_domain"/>
</dbReference>
<dbReference type="GO" id="GO:0005524">
    <property type="term" value="F:ATP binding"/>
    <property type="evidence" value="ECO:0007669"/>
    <property type="project" value="UniProtKB-KW"/>
</dbReference>